<reference evidence="5" key="1">
    <citation type="journal article" date="2019" name="Int. J. Syst. Evol. Microbiol.">
        <title>The Global Catalogue of Microorganisms (GCM) 10K type strain sequencing project: providing services to taxonomists for standard genome sequencing and annotation.</title>
        <authorList>
            <consortium name="The Broad Institute Genomics Platform"/>
            <consortium name="The Broad Institute Genome Sequencing Center for Infectious Disease"/>
            <person name="Wu L."/>
            <person name="Ma J."/>
        </authorList>
    </citation>
    <scope>NUCLEOTIDE SEQUENCE [LARGE SCALE GENOMIC DNA]</scope>
    <source>
        <strain evidence="5">JCM 14736</strain>
    </source>
</reference>
<organism evidence="4 5">
    <name type="scientific">Leucobacter iarius</name>
    <dbReference type="NCBI Taxonomy" id="333963"/>
    <lineage>
        <taxon>Bacteria</taxon>
        <taxon>Bacillati</taxon>
        <taxon>Actinomycetota</taxon>
        <taxon>Actinomycetes</taxon>
        <taxon>Micrococcales</taxon>
        <taxon>Microbacteriaceae</taxon>
        <taxon>Leucobacter</taxon>
    </lineage>
</organism>
<proteinExistence type="predicted"/>
<feature type="domain" description="Acyltransferase 3" evidence="2">
    <location>
        <begin position="16"/>
        <end position="347"/>
    </location>
</feature>
<evidence type="ECO:0000313" key="4">
    <source>
        <dbReference type="EMBL" id="GAA1799554.1"/>
    </source>
</evidence>
<feature type="transmembrane region" description="Helical" evidence="1">
    <location>
        <begin position="15"/>
        <end position="34"/>
    </location>
</feature>
<feature type="transmembrane region" description="Helical" evidence="1">
    <location>
        <begin position="84"/>
        <end position="103"/>
    </location>
</feature>
<feature type="transmembrane region" description="Helical" evidence="1">
    <location>
        <begin position="206"/>
        <end position="229"/>
    </location>
</feature>
<dbReference type="InterPro" id="IPR043968">
    <property type="entry name" value="SGNH"/>
</dbReference>
<feature type="transmembrane region" description="Helical" evidence="1">
    <location>
        <begin position="241"/>
        <end position="260"/>
    </location>
</feature>
<dbReference type="GO" id="GO:0016746">
    <property type="term" value="F:acyltransferase activity"/>
    <property type="evidence" value="ECO:0007669"/>
    <property type="project" value="UniProtKB-KW"/>
</dbReference>
<feature type="transmembrane region" description="Helical" evidence="1">
    <location>
        <begin position="154"/>
        <end position="170"/>
    </location>
</feature>
<feature type="transmembrane region" description="Helical" evidence="1">
    <location>
        <begin position="182"/>
        <end position="200"/>
    </location>
</feature>
<evidence type="ECO:0000256" key="1">
    <source>
        <dbReference type="SAM" id="Phobius"/>
    </source>
</evidence>
<keyword evidence="4" id="KW-0012">Acyltransferase</keyword>
<dbReference type="Pfam" id="PF01757">
    <property type="entry name" value="Acyl_transf_3"/>
    <property type="match status" value="1"/>
</dbReference>
<dbReference type="PANTHER" id="PTHR23028:SF53">
    <property type="entry name" value="ACYL_TRANSF_3 DOMAIN-CONTAINING PROTEIN"/>
    <property type="match status" value="1"/>
</dbReference>
<feature type="transmembrane region" description="Helical" evidence="1">
    <location>
        <begin position="40"/>
        <end position="61"/>
    </location>
</feature>
<feature type="transmembrane region" description="Helical" evidence="1">
    <location>
        <begin position="266"/>
        <end position="287"/>
    </location>
</feature>
<dbReference type="Proteomes" id="UP001500851">
    <property type="component" value="Unassembled WGS sequence"/>
</dbReference>
<name>A0ABP4Y2D7_9MICO</name>
<keyword evidence="1" id="KW-1133">Transmembrane helix</keyword>
<comment type="caution">
    <text evidence="4">The sequence shown here is derived from an EMBL/GenBank/DDBJ whole genome shotgun (WGS) entry which is preliminary data.</text>
</comment>
<feature type="domain" description="SGNH" evidence="3">
    <location>
        <begin position="454"/>
        <end position="678"/>
    </location>
</feature>
<dbReference type="InterPro" id="IPR050879">
    <property type="entry name" value="Acyltransferase_3"/>
</dbReference>
<feature type="transmembrane region" description="Helical" evidence="1">
    <location>
        <begin position="373"/>
        <end position="394"/>
    </location>
</feature>
<evidence type="ECO:0000259" key="3">
    <source>
        <dbReference type="Pfam" id="PF19040"/>
    </source>
</evidence>
<dbReference type="Pfam" id="PF19040">
    <property type="entry name" value="SGNH"/>
    <property type="match status" value="1"/>
</dbReference>
<gene>
    <name evidence="4" type="ORF">GCM10009768_30700</name>
</gene>
<keyword evidence="5" id="KW-1185">Reference proteome</keyword>
<feature type="transmembrane region" description="Helical" evidence="1">
    <location>
        <begin position="333"/>
        <end position="353"/>
    </location>
</feature>
<keyword evidence="1" id="KW-0812">Transmembrane</keyword>
<accession>A0ABP4Y2D7</accession>
<feature type="transmembrane region" description="Helical" evidence="1">
    <location>
        <begin position="308"/>
        <end position="327"/>
    </location>
</feature>
<dbReference type="InterPro" id="IPR002656">
    <property type="entry name" value="Acyl_transf_3_dom"/>
</dbReference>
<protein>
    <submittedName>
        <fullName evidence="4">Acyltransferase family protein</fullName>
    </submittedName>
</protein>
<evidence type="ECO:0000313" key="5">
    <source>
        <dbReference type="Proteomes" id="UP001500851"/>
    </source>
</evidence>
<keyword evidence="4" id="KW-0808">Transferase</keyword>
<evidence type="ECO:0000259" key="2">
    <source>
        <dbReference type="Pfam" id="PF01757"/>
    </source>
</evidence>
<dbReference type="PANTHER" id="PTHR23028">
    <property type="entry name" value="ACETYLTRANSFERASE"/>
    <property type="match status" value="1"/>
</dbReference>
<dbReference type="RefSeq" id="WP_344033504.1">
    <property type="nucleotide sequence ID" value="NZ_BAAAOB010000005.1"/>
</dbReference>
<sequence>MNNAPRPARRDRKRIDIQILRAVAVAVVIGYHFWPSAVPGGFVGVDAFFVLSGFLITAHLWRDLSSSPRPRTLFAFYGRRIRRLFPAAAAVLAAVLITTVLFLPTSEWSATGKNALASLGIVENWWLLRESGSYFATADPSPLQHFWSLSVEEQFYLLWPLAILAVLLLVRNQPSERKRGMVAIAITIATIGSLLLSIRLSGTDGAYFHTLGRVWEFGVGALLGLYAHLWSSERLAGSRRVLSILGLGGLLACAFLLHSGPDYPGIRALLPVGATALVLLAPPAEAFSRVPALLPIQRGALWFGDASYSLYLWHWPILILLPLALRIEGAPGWLPFAALAATLVCSAVSMRYIERIGRPAGKSPAPKAARRLVLISAATTTLLAIGSSSTVMIAESAGQRALAEARATAQKPCIGGGALSEGCDPGWGALREDLAVGAGLDLPSPWEHGCIGSDRAPRAICSYGDPDGDRTLLLWGDSHAASWGPAFDEMGQRNGVRVLVAAREACPSIDKAPTTTVNRIISPEERAGCNARNTWVRSHLVPQVDQVVLSNFTTAYTSEAGGPLTQGYAELIDGLVSEQKPVTVMQDVPLTGDNRGNRVDEARCLALFGGEHCTNPTEQALDTGTVARELSETVDDTVRYLPVSDRFCTADECYAAVGGLPVYSDDSHLTDSFSRSLSAWLAGALDAAPVLRSAVGASTAA</sequence>
<dbReference type="EMBL" id="BAAAOB010000005">
    <property type="protein sequence ID" value="GAA1799554.1"/>
    <property type="molecule type" value="Genomic_DNA"/>
</dbReference>
<keyword evidence="1" id="KW-0472">Membrane</keyword>